<evidence type="ECO:0000313" key="3">
    <source>
        <dbReference type="Proteomes" id="UP000228755"/>
    </source>
</evidence>
<feature type="transmembrane region" description="Helical" evidence="1">
    <location>
        <begin position="27"/>
        <end position="49"/>
    </location>
</feature>
<proteinExistence type="predicted"/>
<dbReference type="EMBL" id="PGLQ01000002">
    <property type="protein sequence ID" value="PJM79548.1"/>
    <property type="molecule type" value="Genomic_DNA"/>
</dbReference>
<keyword evidence="3" id="KW-1185">Reference proteome</keyword>
<dbReference type="AlphaFoldDB" id="A0A2M9HRW1"/>
<keyword evidence="1" id="KW-1133">Transmembrane helix</keyword>
<reference evidence="2 3" key="1">
    <citation type="submission" date="2017-11" db="EMBL/GenBank/DDBJ databases">
        <title>Draft genome sequences of strains TRE 1, TRE D, TRE H and TRI 7, isolated from tamarins, belonging to four potential novel Bifidobacterium species.</title>
        <authorList>
            <person name="Mattarelli P."/>
            <person name="Modesto M."/>
            <person name="Bonetti A."/>
            <person name="Puglisi E."/>
            <person name="Morelli L."/>
        </authorList>
    </citation>
    <scope>NUCLEOTIDE SEQUENCE [LARGE SCALE GENOMIC DNA]</scope>
    <source>
        <strain evidence="3">TRED</strain>
    </source>
</reference>
<keyword evidence="1" id="KW-0812">Transmembrane</keyword>
<keyword evidence="1" id="KW-0472">Membrane</keyword>
<accession>A0A2M9HRW1</accession>
<evidence type="ECO:0000313" key="2">
    <source>
        <dbReference type="EMBL" id="PJM79548.1"/>
    </source>
</evidence>
<dbReference type="OrthoDB" id="3240329at2"/>
<gene>
    <name evidence="2" type="ORF">CUU80_04200</name>
</gene>
<evidence type="ECO:0000256" key="1">
    <source>
        <dbReference type="SAM" id="Phobius"/>
    </source>
</evidence>
<protein>
    <submittedName>
        <fullName evidence="2">Uncharacterized protein</fullName>
    </submittedName>
</protein>
<organism evidence="2 3">
    <name type="scientific">Bifidobacterium scaligerum</name>
    <dbReference type="NCBI Taxonomy" id="2052656"/>
    <lineage>
        <taxon>Bacteria</taxon>
        <taxon>Bacillati</taxon>
        <taxon>Actinomycetota</taxon>
        <taxon>Actinomycetes</taxon>
        <taxon>Bifidobacteriales</taxon>
        <taxon>Bifidobacteriaceae</taxon>
        <taxon>Bifidobacterium</taxon>
    </lineage>
</organism>
<name>A0A2M9HRW1_9BIFI</name>
<dbReference type="Proteomes" id="UP000228755">
    <property type="component" value="Unassembled WGS sequence"/>
</dbReference>
<sequence>MPTNAVTLADEIGDLKPVDSLALSGPLIAVIAACLLTAAVLIVLTVLLARPARRTRSSAPSRGAHSGNASKNVWRTRIDDVVNRHAAGDLDRAEAFAELAAIARQFASSASGRQFESSTLTDLTYLTRTPANRQSLDTLKQTISALYPPEFADDDSFHRQSGEVSVQQAAQWVSNLVERWRF</sequence>
<comment type="caution">
    <text evidence="2">The sequence shown here is derived from an EMBL/GenBank/DDBJ whole genome shotgun (WGS) entry which is preliminary data.</text>
</comment>